<reference evidence="2 3" key="1">
    <citation type="submission" date="2015-03" db="EMBL/GenBank/DDBJ databases">
        <authorList>
            <person name="Murphy D."/>
        </authorList>
    </citation>
    <scope>NUCLEOTIDE SEQUENCE [LARGE SCALE GENOMIC DNA]</scope>
    <source>
        <strain evidence="2 3">BR165/97</strain>
    </source>
</reference>
<evidence type="ECO:0000313" key="3">
    <source>
        <dbReference type="Proteomes" id="UP000038750"/>
    </source>
</evidence>
<evidence type="ECO:0000256" key="1">
    <source>
        <dbReference type="SAM" id="MobiDB-lite"/>
    </source>
</evidence>
<organism evidence="2 3">
    <name type="scientific">Yersinia intermedia</name>
    <dbReference type="NCBI Taxonomy" id="631"/>
    <lineage>
        <taxon>Bacteria</taxon>
        <taxon>Pseudomonadati</taxon>
        <taxon>Pseudomonadota</taxon>
        <taxon>Gammaproteobacteria</taxon>
        <taxon>Enterobacterales</taxon>
        <taxon>Yersiniaceae</taxon>
        <taxon>Yersinia</taxon>
    </lineage>
</organism>
<sequence>MEAVRKGQRGVGEIVRLQEQKTRQRGRVSQGKIS</sequence>
<feature type="region of interest" description="Disordered" evidence="1">
    <location>
        <begin position="1"/>
        <end position="34"/>
    </location>
</feature>
<dbReference type="Proteomes" id="UP000038750">
    <property type="component" value="Unassembled WGS sequence"/>
</dbReference>
<evidence type="ECO:0000313" key="2">
    <source>
        <dbReference type="EMBL" id="CNF40124.1"/>
    </source>
</evidence>
<dbReference type="AlphaFoldDB" id="A0A0T9LZ62"/>
<name>A0A0T9LZ62_YERIN</name>
<protein>
    <submittedName>
        <fullName evidence="2">Uncharacterized protein</fullName>
    </submittedName>
</protein>
<accession>A0A0T9LZ62</accession>
<dbReference type="EMBL" id="CPZJ01000004">
    <property type="protein sequence ID" value="CNF40124.1"/>
    <property type="molecule type" value="Genomic_DNA"/>
</dbReference>
<proteinExistence type="predicted"/>
<gene>
    <name evidence="2" type="ORF">ERS008530_01081</name>
</gene>